<evidence type="ECO:0000313" key="9">
    <source>
        <dbReference type="Proteomes" id="UP000466997"/>
    </source>
</evidence>
<evidence type="ECO:0000259" key="7">
    <source>
        <dbReference type="Pfam" id="PF00583"/>
    </source>
</evidence>
<dbReference type="SUPFAM" id="SSF55729">
    <property type="entry name" value="Acyl-CoA N-acyltransferases (Nat)"/>
    <property type="match status" value="1"/>
</dbReference>
<dbReference type="Pfam" id="PF00583">
    <property type="entry name" value="Acetyltransf_1"/>
    <property type="match status" value="1"/>
</dbReference>
<feature type="region of interest" description="Disordered" evidence="6">
    <location>
        <begin position="1"/>
        <end position="25"/>
    </location>
</feature>
<sequence>MTSGAKSSARKPKPPQKLTREHDRTGFSSGAAELDEWLAKYSWQNQRANNATTYVSTVEGRVVGYYAITVAGIARSEAPEAIAKRAPATVPCFLLARLAVDVEWQGCGLGWGLLRDVLRRVLQLSESVAAPALLVHARDDAARAFYLHHVEFLPSPIDPLHLLLPTKAIAAAMGGNV</sequence>
<dbReference type="EMBL" id="AP022562">
    <property type="protein sequence ID" value="BBX11815.1"/>
    <property type="molecule type" value="Genomic_DNA"/>
</dbReference>
<dbReference type="GO" id="GO:0016747">
    <property type="term" value="F:acyltransferase activity, transferring groups other than amino-acyl groups"/>
    <property type="evidence" value="ECO:0007669"/>
    <property type="project" value="InterPro"/>
</dbReference>
<feature type="domain" description="N-acetyltransferase" evidence="7">
    <location>
        <begin position="35"/>
        <end position="147"/>
    </location>
</feature>
<comment type="catalytic activity">
    <reaction evidence="5">
        <text>glycyl-tRNA(Gly) + acetyl-CoA = N-acetylglycyl-tRNA(Gly) + CoA + H(+)</text>
        <dbReference type="Rhea" id="RHEA:81867"/>
        <dbReference type="Rhea" id="RHEA-COMP:9683"/>
        <dbReference type="Rhea" id="RHEA-COMP:19766"/>
        <dbReference type="ChEBI" id="CHEBI:15378"/>
        <dbReference type="ChEBI" id="CHEBI:57287"/>
        <dbReference type="ChEBI" id="CHEBI:57288"/>
        <dbReference type="ChEBI" id="CHEBI:78522"/>
        <dbReference type="ChEBI" id="CHEBI:232036"/>
    </reaction>
</comment>
<keyword evidence="1" id="KW-0678">Repressor</keyword>
<dbReference type="Proteomes" id="UP000466997">
    <property type="component" value="Chromosome"/>
</dbReference>
<dbReference type="InterPro" id="IPR000182">
    <property type="entry name" value="GNAT_dom"/>
</dbReference>
<proteinExistence type="predicted"/>
<dbReference type="AlphaFoldDB" id="A0A7I7JIR8"/>
<keyword evidence="2" id="KW-1277">Toxin-antitoxin system</keyword>
<evidence type="ECO:0000256" key="5">
    <source>
        <dbReference type="ARBA" id="ARBA00049880"/>
    </source>
</evidence>
<evidence type="ECO:0000313" key="8">
    <source>
        <dbReference type="EMBL" id="BBX11815.1"/>
    </source>
</evidence>
<protein>
    <submittedName>
        <fullName evidence="8">N-acetyltransferase GCN5</fullName>
    </submittedName>
</protein>
<evidence type="ECO:0000256" key="4">
    <source>
        <dbReference type="ARBA" id="ARBA00023315"/>
    </source>
</evidence>
<evidence type="ECO:0000256" key="3">
    <source>
        <dbReference type="ARBA" id="ARBA00022679"/>
    </source>
</evidence>
<dbReference type="PANTHER" id="PTHR36449:SF1">
    <property type="entry name" value="ACETYLTRANSFERASE"/>
    <property type="match status" value="1"/>
</dbReference>
<dbReference type="RefSeq" id="WP_193465847.1">
    <property type="nucleotide sequence ID" value="NZ_AP022562.1"/>
</dbReference>
<accession>A0A7I7JIR8</accession>
<dbReference type="Gene3D" id="3.40.630.30">
    <property type="match status" value="1"/>
</dbReference>
<evidence type="ECO:0000256" key="6">
    <source>
        <dbReference type="SAM" id="MobiDB-lite"/>
    </source>
</evidence>
<dbReference type="KEGG" id="mnm:MNVM_08960"/>
<reference evidence="8 9" key="1">
    <citation type="journal article" date="2019" name="Emerg. Microbes Infect.">
        <title>Comprehensive subspecies identification of 175 nontuberculous mycobacteria species based on 7547 genomic profiles.</title>
        <authorList>
            <person name="Matsumoto Y."/>
            <person name="Kinjo T."/>
            <person name="Motooka D."/>
            <person name="Nabeya D."/>
            <person name="Jung N."/>
            <person name="Uechi K."/>
            <person name="Horii T."/>
            <person name="Iida T."/>
            <person name="Fujita J."/>
            <person name="Nakamura S."/>
        </authorList>
    </citation>
    <scope>NUCLEOTIDE SEQUENCE [LARGE SCALE GENOMIC DNA]</scope>
    <source>
        <strain evidence="8 9">JCM 6391</strain>
    </source>
</reference>
<dbReference type="PANTHER" id="PTHR36449">
    <property type="entry name" value="ACETYLTRANSFERASE-RELATED"/>
    <property type="match status" value="1"/>
</dbReference>
<name>A0A7I7JIR8_9MYCO</name>
<evidence type="ECO:0000256" key="1">
    <source>
        <dbReference type="ARBA" id="ARBA00022491"/>
    </source>
</evidence>
<gene>
    <name evidence="8" type="ORF">MNVM_08960</name>
</gene>
<dbReference type="InterPro" id="IPR016181">
    <property type="entry name" value="Acyl_CoA_acyltransferase"/>
</dbReference>
<keyword evidence="4" id="KW-0012">Acyltransferase</keyword>
<keyword evidence="9" id="KW-1185">Reference proteome</keyword>
<organism evidence="8 9">
    <name type="scientific">Mycobacterium novum</name>
    <dbReference type="NCBI Taxonomy" id="2492438"/>
    <lineage>
        <taxon>Bacteria</taxon>
        <taxon>Bacillati</taxon>
        <taxon>Actinomycetota</taxon>
        <taxon>Actinomycetes</taxon>
        <taxon>Mycobacteriales</taxon>
        <taxon>Mycobacteriaceae</taxon>
        <taxon>Mycobacterium</taxon>
    </lineage>
</organism>
<evidence type="ECO:0000256" key="2">
    <source>
        <dbReference type="ARBA" id="ARBA00022649"/>
    </source>
</evidence>
<keyword evidence="3 8" id="KW-0808">Transferase</keyword>